<sequence>MNIHSLPIIFDEGDNQEEQETLNRSSINSPVVTINDEKNLTNIVLKARRISNGGLQARKSWLSRAHISLARANYERRSTILSRGKHLYLRILSSSFFIYSNEFDSIELYIALVH</sequence>
<dbReference type="Proteomes" id="UP000887569">
    <property type="component" value="Unplaced"/>
</dbReference>
<proteinExistence type="predicted"/>
<dbReference type="WBParaSite" id="PgR009X_g140_t02">
    <property type="protein sequence ID" value="PgR009X_g140_t02"/>
    <property type="gene ID" value="PgR009X_g140"/>
</dbReference>
<keyword evidence="1" id="KW-1185">Reference proteome</keyword>
<dbReference type="AlphaFoldDB" id="A0A915AJV6"/>
<protein>
    <submittedName>
        <fullName evidence="2">Uncharacterized protein</fullName>
    </submittedName>
</protein>
<accession>A0A915AJV6</accession>
<reference evidence="2" key="1">
    <citation type="submission" date="2022-11" db="UniProtKB">
        <authorList>
            <consortium name="WormBaseParasite"/>
        </authorList>
    </citation>
    <scope>IDENTIFICATION</scope>
</reference>
<organism evidence="1 2">
    <name type="scientific">Parascaris univalens</name>
    <name type="common">Nematode worm</name>
    <dbReference type="NCBI Taxonomy" id="6257"/>
    <lineage>
        <taxon>Eukaryota</taxon>
        <taxon>Metazoa</taxon>
        <taxon>Ecdysozoa</taxon>
        <taxon>Nematoda</taxon>
        <taxon>Chromadorea</taxon>
        <taxon>Rhabditida</taxon>
        <taxon>Spirurina</taxon>
        <taxon>Ascaridomorpha</taxon>
        <taxon>Ascaridoidea</taxon>
        <taxon>Ascarididae</taxon>
        <taxon>Parascaris</taxon>
    </lineage>
</organism>
<evidence type="ECO:0000313" key="1">
    <source>
        <dbReference type="Proteomes" id="UP000887569"/>
    </source>
</evidence>
<name>A0A915AJV6_PARUN</name>
<evidence type="ECO:0000313" key="2">
    <source>
        <dbReference type="WBParaSite" id="PgR009X_g140_t02"/>
    </source>
</evidence>